<organism evidence="6 7">
    <name type="scientific">Aliiglaciecola lipolytica E3</name>
    <dbReference type="NCBI Taxonomy" id="1127673"/>
    <lineage>
        <taxon>Bacteria</taxon>
        <taxon>Pseudomonadati</taxon>
        <taxon>Pseudomonadota</taxon>
        <taxon>Gammaproteobacteria</taxon>
        <taxon>Alteromonadales</taxon>
        <taxon>Alteromonadaceae</taxon>
        <taxon>Aliiglaciecola</taxon>
    </lineage>
</organism>
<dbReference type="PANTHER" id="PTHR43140">
    <property type="entry name" value="TYPE-1 RESTRICTION ENZYME ECOKI SPECIFICITY PROTEIN"/>
    <property type="match status" value="1"/>
</dbReference>
<dbReference type="OrthoDB" id="398435at2"/>
<dbReference type="RefSeq" id="WP_008846332.1">
    <property type="nucleotide sequence ID" value="NZ_BAEN01000076.1"/>
</dbReference>
<gene>
    <name evidence="6" type="primary">hsdS</name>
    <name evidence="6" type="ORF">GLIP_3919</name>
</gene>
<protein>
    <submittedName>
        <fullName evidence="6">Type I restriction enzyme, S subunit</fullName>
        <ecNumber evidence="6">3.1.21.3</ecNumber>
    </submittedName>
</protein>
<dbReference type="InterPro" id="IPR000055">
    <property type="entry name" value="Restrct_endonuc_typeI_TRD"/>
</dbReference>
<dbReference type="CDD" id="cd17523">
    <property type="entry name" value="RMtype1_S_StySPI-TRD2-CR2_like"/>
    <property type="match status" value="1"/>
</dbReference>
<keyword evidence="3" id="KW-0238">DNA-binding</keyword>
<sequence>MSEAKLPEGWALSILSKTISANGLISDGDWVESKDQDPNGSVRLIQLADIGDGDFRNKSQRFMTPESANALNCTFLKSGDVLIARMPEPLGRACLFPSVGQEAVTVVDICLIRTGEKAAISNKILTYWINSPVIRNLIAANASGTTRKRITRKKLEQFELPLPPLAEQKVIADKLDTLLAQLETTKARLDRIPQILKTFRQSVLAAAVSGKLTEEWRKVESYLNWNVIKLEKLIMASANGLSKRSGKDGEETTILRLADFKDAVRVYGNERTIKLNAKEVDKYSLANGDILVIRVNGSIDLAGKFIRYEKNEEIEGFCDHFIRLRLNQEKILPEYLIYVSNEGAGRQYLKSSLSTSAGQNTINQTSVKGLDVPLPPLKEQTEIVRRVEELFAFADNIEQKTNAALERVNNLTQSILAKAFRGELTAYWRAANPELISGDNSAEALLGKIKAERDTLKKQPKKKTAARKKA</sequence>
<feature type="domain" description="Type I restriction modification DNA specificity" evidence="5">
    <location>
        <begin position="57"/>
        <end position="193"/>
    </location>
</feature>
<dbReference type="SUPFAM" id="SSF116734">
    <property type="entry name" value="DNA methylase specificity domain"/>
    <property type="match status" value="2"/>
</dbReference>
<dbReference type="Proteomes" id="UP000006334">
    <property type="component" value="Unassembled WGS sequence"/>
</dbReference>
<dbReference type="GO" id="GO:0003677">
    <property type="term" value="F:DNA binding"/>
    <property type="evidence" value="ECO:0007669"/>
    <property type="project" value="UniProtKB-KW"/>
</dbReference>
<feature type="domain" description="Type I restriction modification DNA specificity" evidence="5">
    <location>
        <begin position="225"/>
        <end position="407"/>
    </location>
</feature>
<dbReference type="eggNOG" id="COG0732">
    <property type="taxonomic scope" value="Bacteria"/>
</dbReference>
<comment type="caution">
    <text evidence="6">The sequence shown here is derived from an EMBL/GenBank/DDBJ whole genome shotgun (WGS) entry which is preliminary data.</text>
</comment>
<evidence type="ECO:0000256" key="2">
    <source>
        <dbReference type="ARBA" id="ARBA00022747"/>
    </source>
</evidence>
<dbReference type="STRING" id="1127673.GLIP_3919"/>
<keyword evidence="2" id="KW-0680">Restriction system</keyword>
<feature type="region of interest" description="Disordered" evidence="4">
    <location>
        <begin position="451"/>
        <end position="470"/>
    </location>
</feature>
<keyword evidence="7" id="KW-1185">Reference proteome</keyword>
<dbReference type="PANTHER" id="PTHR43140:SF1">
    <property type="entry name" value="TYPE I RESTRICTION ENZYME ECOKI SPECIFICITY SUBUNIT"/>
    <property type="match status" value="1"/>
</dbReference>
<evidence type="ECO:0000259" key="5">
    <source>
        <dbReference type="Pfam" id="PF01420"/>
    </source>
</evidence>
<evidence type="ECO:0000313" key="6">
    <source>
        <dbReference type="EMBL" id="GAC16530.1"/>
    </source>
</evidence>
<evidence type="ECO:0000313" key="7">
    <source>
        <dbReference type="Proteomes" id="UP000006334"/>
    </source>
</evidence>
<accession>K6YZ95</accession>
<dbReference type="Pfam" id="PF01420">
    <property type="entry name" value="Methylase_S"/>
    <property type="match status" value="2"/>
</dbReference>
<evidence type="ECO:0000256" key="4">
    <source>
        <dbReference type="SAM" id="MobiDB-lite"/>
    </source>
</evidence>
<dbReference type="InterPro" id="IPR051212">
    <property type="entry name" value="Type-I_RE_S_subunit"/>
</dbReference>
<keyword evidence="6" id="KW-0378">Hydrolase</keyword>
<name>K6YZ95_9ALTE</name>
<dbReference type="GO" id="GO:0009035">
    <property type="term" value="F:type I site-specific deoxyribonuclease activity"/>
    <property type="evidence" value="ECO:0007669"/>
    <property type="project" value="UniProtKB-EC"/>
</dbReference>
<proteinExistence type="inferred from homology"/>
<dbReference type="EMBL" id="BAEN01000076">
    <property type="protein sequence ID" value="GAC16530.1"/>
    <property type="molecule type" value="Genomic_DNA"/>
</dbReference>
<dbReference type="InterPro" id="IPR044946">
    <property type="entry name" value="Restrct_endonuc_typeI_TRD_sf"/>
</dbReference>
<reference evidence="6 7" key="1">
    <citation type="journal article" date="2017" name="Antonie Van Leeuwenhoek">
        <title>Rhizobium rhizosphaerae sp. nov., a novel species isolated from rice rhizosphere.</title>
        <authorList>
            <person name="Zhao J.J."/>
            <person name="Zhang J."/>
            <person name="Zhang R.J."/>
            <person name="Zhang C.W."/>
            <person name="Yin H.Q."/>
            <person name="Zhang X.X."/>
        </authorList>
    </citation>
    <scope>NUCLEOTIDE SEQUENCE [LARGE SCALE GENOMIC DNA]</scope>
    <source>
        <strain evidence="6 7">E3</strain>
    </source>
</reference>
<dbReference type="EC" id="3.1.21.3" evidence="6"/>
<dbReference type="Gene3D" id="3.90.220.20">
    <property type="entry name" value="DNA methylase specificity domains"/>
    <property type="match status" value="2"/>
</dbReference>
<evidence type="ECO:0000256" key="3">
    <source>
        <dbReference type="ARBA" id="ARBA00023125"/>
    </source>
</evidence>
<evidence type="ECO:0000256" key="1">
    <source>
        <dbReference type="ARBA" id="ARBA00010923"/>
    </source>
</evidence>
<feature type="compositionally biased region" description="Basic residues" evidence="4">
    <location>
        <begin position="458"/>
        <end position="470"/>
    </location>
</feature>
<dbReference type="AlphaFoldDB" id="K6YZ95"/>
<dbReference type="GO" id="GO:0009307">
    <property type="term" value="P:DNA restriction-modification system"/>
    <property type="evidence" value="ECO:0007669"/>
    <property type="project" value="UniProtKB-KW"/>
</dbReference>
<comment type="similarity">
    <text evidence="1">Belongs to the type-I restriction system S methylase family.</text>
</comment>